<protein>
    <submittedName>
        <fullName evidence="1">Uncharacterized protein</fullName>
    </submittedName>
</protein>
<keyword evidence="2" id="KW-1185">Reference proteome</keyword>
<proteinExistence type="predicted"/>
<dbReference type="EMBL" id="DF840296">
    <property type="protein sequence ID" value="GAT44890.1"/>
    <property type="molecule type" value="Genomic_DNA"/>
</dbReference>
<accession>A0ABQ0L181</accession>
<gene>
    <name evidence="1" type="ORF">MCHLO_02493</name>
</gene>
<evidence type="ECO:0000313" key="2">
    <source>
        <dbReference type="Proteomes" id="UP000815677"/>
    </source>
</evidence>
<dbReference type="Proteomes" id="UP000815677">
    <property type="component" value="Unassembled WGS sequence"/>
</dbReference>
<name>A0ABQ0L181_MYCCL</name>
<evidence type="ECO:0000313" key="1">
    <source>
        <dbReference type="EMBL" id="GAT44890.1"/>
    </source>
</evidence>
<reference evidence="1" key="1">
    <citation type="submission" date="2014-09" db="EMBL/GenBank/DDBJ databases">
        <title>Genome sequence of the luminous mushroom Mycena chlorophos for searching fungal bioluminescence genes.</title>
        <authorList>
            <person name="Tanaka Y."/>
            <person name="Kasuga D."/>
            <person name="Oba Y."/>
            <person name="Hase S."/>
            <person name="Sato K."/>
            <person name="Oba Y."/>
            <person name="Sakakibara Y."/>
        </authorList>
    </citation>
    <scope>NUCLEOTIDE SEQUENCE</scope>
</reference>
<sequence>MPSGKHGDAPRRARPEFGPLRADPYLHRLTLVSEDYMAGKALEGDAMSLVGTLRKTDLALDGLGRHPHTSNSLPNVVSAQHRRGAARHVRISSLIVESRACRARLSSHTHTRCAESTSGAARFAIGTSKALSSATPSVATETAPRQSVAALSVLEDGTALAIDGGDVAIEEGTRGVAQWARAKSGWCLVCRQSLTEPMAGDFLRRVGHTTVNADAVPHAQYLIDHTILTVVAATTNERLDVVELLASAADPHITNNSAFEDGVVDDEG</sequence>
<organism evidence="1 2">
    <name type="scientific">Mycena chlorophos</name>
    <name type="common">Agaric fungus</name>
    <name type="synonym">Agaricus chlorophos</name>
    <dbReference type="NCBI Taxonomy" id="658473"/>
    <lineage>
        <taxon>Eukaryota</taxon>
        <taxon>Fungi</taxon>
        <taxon>Dikarya</taxon>
        <taxon>Basidiomycota</taxon>
        <taxon>Agaricomycotina</taxon>
        <taxon>Agaricomycetes</taxon>
        <taxon>Agaricomycetidae</taxon>
        <taxon>Agaricales</taxon>
        <taxon>Marasmiineae</taxon>
        <taxon>Mycenaceae</taxon>
        <taxon>Mycena</taxon>
    </lineage>
</organism>